<dbReference type="EMBL" id="LPWD01000096">
    <property type="protein sequence ID" value="ODS03534.1"/>
    <property type="molecule type" value="Genomic_DNA"/>
</dbReference>
<dbReference type="RefSeq" id="WP_069623281.1">
    <property type="nucleotide sequence ID" value="NZ_LPWD01000096.1"/>
</dbReference>
<dbReference type="Pfam" id="PF02239">
    <property type="entry name" value="Cytochrom_D1"/>
    <property type="match status" value="1"/>
</dbReference>
<dbReference type="NCBIfam" id="TIGR02276">
    <property type="entry name" value="beta_rpt_yvtn"/>
    <property type="match status" value="3"/>
</dbReference>
<reference evidence="2 3" key="1">
    <citation type="journal article" date="2016" name="Environ. Microbiol.">
        <title>New Methyloceanibacter diversity from North Sea sediments includes methanotroph containing solely the soluble methane monooxygenase.</title>
        <authorList>
            <person name="Vekeman B."/>
            <person name="Kerckhof F.M."/>
            <person name="Cremers G."/>
            <person name="de Vos P."/>
            <person name="Vandamme P."/>
            <person name="Boon N."/>
            <person name="Op den Camp H.J."/>
            <person name="Heylen K."/>
        </authorList>
    </citation>
    <scope>NUCLEOTIDE SEQUENCE [LARGE SCALE GENOMIC DNA]</scope>
    <source>
        <strain evidence="2 3">R-67177</strain>
    </source>
</reference>
<evidence type="ECO:0008006" key="4">
    <source>
        <dbReference type="Google" id="ProtNLM"/>
    </source>
</evidence>
<dbReference type="InterPro" id="IPR015943">
    <property type="entry name" value="WD40/YVTN_repeat-like_dom_sf"/>
</dbReference>
<dbReference type="OrthoDB" id="145213at2"/>
<gene>
    <name evidence="2" type="ORF">AUC71_09215</name>
</gene>
<dbReference type="Proteomes" id="UP000095042">
    <property type="component" value="Unassembled WGS sequence"/>
</dbReference>
<organism evidence="2 3">
    <name type="scientific">Methyloceanibacter marginalis</name>
    <dbReference type="NCBI Taxonomy" id="1774971"/>
    <lineage>
        <taxon>Bacteria</taxon>
        <taxon>Pseudomonadati</taxon>
        <taxon>Pseudomonadota</taxon>
        <taxon>Alphaproteobacteria</taxon>
        <taxon>Hyphomicrobiales</taxon>
        <taxon>Hyphomicrobiaceae</taxon>
        <taxon>Methyloceanibacter</taxon>
    </lineage>
</organism>
<accession>A0A1E3WCJ0</accession>
<protein>
    <recommendedName>
        <fullName evidence="4">PQQ-dependent catabolism-associated beta-propeller protein</fullName>
    </recommendedName>
</protein>
<name>A0A1E3WCJ0_9HYPH</name>
<dbReference type="InterPro" id="IPR011964">
    <property type="entry name" value="YVTN_b-propeller_repeat"/>
</dbReference>
<comment type="caution">
    <text evidence="2">The sequence shown here is derived from an EMBL/GenBank/DDBJ whole genome shotgun (WGS) entry which is preliminary data.</text>
</comment>
<dbReference type="SUPFAM" id="SSF50974">
    <property type="entry name" value="Nitrous oxide reductase, N-terminal domain"/>
    <property type="match status" value="1"/>
</dbReference>
<proteinExistence type="predicted"/>
<dbReference type="NCBIfam" id="TIGR03866">
    <property type="entry name" value="PQQ_ABC_repeats"/>
    <property type="match status" value="1"/>
</dbReference>
<evidence type="ECO:0000313" key="3">
    <source>
        <dbReference type="Proteomes" id="UP000095042"/>
    </source>
</evidence>
<evidence type="ECO:0000313" key="2">
    <source>
        <dbReference type="EMBL" id="ODS03534.1"/>
    </source>
</evidence>
<dbReference type="PANTHER" id="PTHR47197:SF3">
    <property type="entry name" value="DIHYDRO-HEME D1 DEHYDROGENASE"/>
    <property type="match status" value="1"/>
</dbReference>
<dbReference type="PANTHER" id="PTHR47197">
    <property type="entry name" value="PROTEIN NIRF"/>
    <property type="match status" value="1"/>
</dbReference>
<keyword evidence="1" id="KW-0732">Signal</keyword>
<dbReference type="InterPro" id="IPR022456">
    <property type="entry name" value="PQQ_b_propeller"/>
</dbReference>
<dbReference type="InterPro" id="IPR011045">
    <property type="entry name" value="N2O_reductase_N"/>
</dbReference>
<keyword evidence="3" id="KW-1185">Reference proteome</keyword>
<sequence>MTASRLAAFLIAAAWLGWSAAPAHAYTVYVSNEKGNSLTVIDSETLQVLTTIPVGQRPRGIMLSKDDKTVLICASDSNTVQVLDVGTRQIVAELPSGPDPELLNIHPSGSPIYVANEDDNLLTVIDLNTKEVLAEVEVGVEPEGVGVSPDGKTVVVTSETTNMAHFIDTETYEITDNVLVGTRPRSPSSLQTASNYGARKVAGTVSVDRRQTRKIIKVIDFESRGCSRSISSPSACAPRTGRKAFVALGPANRVAVIDAKTFEVEDYLLVGKRVWQLAFTPDQKFLFATNGNSNDVSVIDVDRQKVTKSIPTGTAPWGVTVSRQ</sequence>
<dbReference type="Gene3D" id="2.130.10.10">
    <property type="entry name" value="YVTN repeat-like/Quinoprotein amine dehydrogenase"/>
    <property type="match status" value="2"/>
</dbReference>
<evidence type="ECO:0000256" key="1">
    <source>
        <dbReference type="SAM" id="SignalP"/>
    </source>
</evidence>
<feature type="signal peptide" evidence="1">
    <location>
        <begin position="1"/>
        <end position="25"/>
    </location>
</feature>
<dbReference type="InterPro" id="IPR051200">
    <property type="entry name" value="Host-pathogen_enzymatic-act"/>
</dbReference>
<feature type="chain" id="PRO_5009139201" description="PQQ-dependent catabolism-associated beta-propeller protein" evidence="1">
    <location>
        <begin position="26"/>
        <end position="324"/>
    </location>
</feature>
<dbReference type="AlphaFoldDB" id="A0A1E3WCJ0"/>